<feature type="compositionally biased region" description="Polar residues" evidence="1">
    <location>
        <begin position="420"/>
        <end position="435"/>
    </location>
</feature>
<feature type="compositionally biased region" description="Acidic residues" evidence="1">
    <location>
        <begin position="287"/>
        <end position="296"/>
    </location>
</feature>
<dbReference type="EMBL" id="ML977154">
    <property type="protein sequence ID" value="KAF1987004.1"/>
    <property type="molecule type" value="Genomic_DNA"/>
</dbReference>
<gene>
    <name evidence="2" type="ORF">K402DRAFT_403929</name>
</gene>
<feature type="compositionally biased region" description="Basic and acidic residues" evidence="1">
    <location>
        <begin position="195"/>
        <end position="208"/>
    </location>
</feature>
<feature type="compositionally biased region" description="Polar residues" evidence="1">
    <location>
        <begin position="354"/>
        <end position="373"/>
    </location>
</feature>
<feature type="compositionally biased region" description="Polar residues" evidence="1">
    <location>
        <begin position="318"/>
        <end position="328"/>
    </location>
</feature>
<proteinExistence type="predicted"/>
<feature type="compositionally biased region" description="Low complexity" evidence="1">
    <location>
        <begin position="533"/>
        <end position="545"/>
    </location>
</feature>
<feature type="region of interest" description="Disordered" evidence="1">
    <location>
        <begin position="412"/>
        <end position="674"/>
    </location>
</feature>
<reference evidence="2" key="1">
    <citation type="journal article" date="2020" name="Stud. Mycol.">
        <title>101 Dothideomycetes genomes: a test case for predicting lifestyles and emergence of pathogens.</title>
        <authorList>
            <person name="Haridas S."/>
            <person name="Albert R."/>
            <person name="Binder M."/>
            <person name="Bloem J."/>
            <person name="Labutti K."/>
            <person name="Salamov A."/>
            <person name="Andreopoulos B."/>
            <person name="Baker S."/>
            <person name="Barry K."/>
            <person name="Bills G."/>
            <person name="Bluhm B."/>
            <person name="Cannon C."/>
            <person name="Castanera R."/>
            <person name="Culley D."/>
            <person name="Daum C."/>
            <person name="Ezra D."/>
            <person name="Gonzalez J."/>
            <person name="Henrissat B."/>
            <person name="Kuo A."/>
            <person name="Liang C."/>
            <person name="Lipzen A."/>
            <person name="Lutzoni F."/>
            <person name="Magnuson J."/>
            <person name="Mondo S."/>
            <person name="Nolan M."/>
            <person name="Ohm R."/>
            <person name="Pangilinan J."/>
            <person name="Park H.-J."/>
            <person name="Ramirez L."/>
            <person name="Alfaro M."/>
            <person name="Sun H."/>
            <person name="Tritt A."/>
            <person name="Yoshinaga Y."/>
            <person name="Zwiers L.-H."/>
            <person name="Turgeon B."/>
            <person name="Goodwin S."/>
            <person name="Spatafora J."/>
            <person name="Crous P."/>
            <person name="Grigoriev I."/>
        </authorList>
    </citation>
    <scope>NUCLEOTIDE SEQUENCE</scope>
    <source>
        <strain evidence="2">CBS 113979</strain>
    </source>
</reference>
<feature type="compositionally biased region" description="Low complexity" evidence="1">
    <location>
        <begin position="501"/>
        <end position="522"/>
    </location>
</feature>
<keyword evidence="3" id="KW-1185">Reference proteome</keyword>
<evidence type="ECO:0000256" key="1">
    <source>
        <dbReference type="SAM" id="MobiDB-lite"/>
    </source>
</evidence>
<evidence type="ECO:0000313" key="2">
    <source>
        <dbReference type="EMBL" id="KAF1987004.1"/>
    </source>
</evidence>
<feature type="compositionally biased region" description="Low complexity" evidence="1">
    <location>
        <begin position="645"/>
        <end position="655"/>
    </location>
</feature>
<name>A0A6G1H1R5_9PEZI</name>
<feature type="compositionally biased region" description="Polar residues" evidence="1">
    <location>
        <begin position="580"/>
        <end position="590"/>
    </location>
</feature>
<accession>A0A6G1H1R5</accession>
<feature type="compositionally biased region" description="Polar residues" evidence="1">
    <location>
        <begin position="596"/>
        <end position="607"/>
    </location>
</feature>
<dbReference type="Proteomes" id="UP000800041">
    <property type="component" value="Unassembled WGS sequence"/>
</dbReference>
<organism evidence="2 3">
    <name type="scientific">Aulographum hederae CBS 113979</name>
    <dbReference type="NCBI Taxonomy" id="1176131"/>
    <lineage>
        <taxon>Eukaryota</taxon>
        <taxon>Fungi</taxon>
        <taxon>Dikarya</taxon>
        <taxon>Ascomycota</taxon>
        <taxon>Pezizomycotina</taxon>
        <taxon>Dothideomycetes</taxon>
        <taxon>Pleosporomycetidae</taxon>
        <taxon>Aulographales</taxon>
        <taxon>Aulographaceae</taxon>
    </lineage>
</organism>
<dbReference type="AlphaFoldDB" id="A0A6G1H1R5"/>
<feature type="compositionally biased region" description="Polar residues" evidence="1">
    <location>
        <begin position="546"/>
        <end position="556"/>
    </location>
</feature>
<feature type="compositionally biased region" description="Basic and acidic residues" evidence="1">
    <location>
        <begin position="218"/>
        <end position="266"/>
    </location>
</feature>
<feature type="region of interest" description="Disordered" evidence="1">
    <location>
        <begin position="195"/>
        <end position="376"/>
    </location>
</feature>
<protein>
    <submittedName>
        <fullName evidence="2">Uncharacterized protein</fullName>
    </submittedName>
</protein>
<sequence>MSHNPFLPIVRPNPETERLTGLAQKYHCHLRSDYTPVVPVPPMPQPDFHHTAEQLNHRETWALASLRRKNVTPATKVALKDYLEHIKRTRRTGSHVSHAAIYESEDAFRKREDLTINLAEDFLRWTTQVAHIRVLDILMKYGMQADSMDKEVGMGCCLDLIVASQTPRPTCDHRGPTECARALLERLAAVRESREREEKELEVLEGRSGKGKGKGKAKGKETGKGKGKEIDKGKEKEIDKGKGKAIDKGKGKEIDKGKGKEIDKGKGRAIPEASFEPGLSDRMEDFPASEEMELDDWPGSPHASEEMETMGLDEWPGTLQTISSSRLTNRPDDLYSNAGPSSRNRLPDPYASAGPSSSNRLNNAQPSSSSGPSTKARIESFLASEEMEFMELDDWPGTLQAISSSRLMNRSDGSYAGAGPSSSNRMNISQASLGSASRDRLNSPQTGSGSGLRDRPDKSYATSSGSGLRGSSHATSSGSGLRGSSHATSSGSGLRGSSHATSLGSGLRGSSHTTSSGSGLRGNSHVSSSAPNSKGSSHATSSGSGLRNQLDNPQTGSGSGLRGSSHASISGSGLRGRFNATGSGLSFRGSSGTGLRCSSHTTSSNPGLMSPPKNPHPNPGSRFWKHLDHHQNPSCVRWNKKHQNGSQTGSGPGPSSREEGPQTNSKQRFRDLPHKFRPESYDIDAKTVAYLLTQDDPGIQSTFEHACAILQIDHVYMIDRVRIISTQRPDRRPNEIDAFAKARQWGELEVVLRRDLAELERVVDFEEGDFKDLLEQVVMGVVVRYNLFAMQPGHDHFAMEF</sequence>
<evidence type="ECO:0000313" key="3">
    <source>
        <dbReference type="Proteomes" id="UP000800041"/>
    </source>
</evidence>